<feature type="chain" id="PRO_5037574430" description="LPP20 lipoprotein" evidence="1">
    <location>
        <begin position="16"/>
        <end position="190"/>
    </location>
</feature>
<keyword evidence="3" id="KW-1185">Reference proteome</keyword>
<accession>A0A927GUM4</accession>
<reference evidence="2" key="1">
    <citation type="submission" date="2020-09" db="EMBL/GenBank/DDBJ databases">
        <authorList>
            <person name="Yoon J.-W."/>
        </authorList>
    </citation>
    <scope>NUCLEOTIDE SEQUENCE</scope>
    <source>
        <strain evidence="2">KMU-158</strain>
    </source>
</reference>
<evidence type="ECO:0000313" key="3">
    <source>
        <dbReference type="Proteomes" id="UP000610558"/>
    </source>
</evidence>
<protein>
    <recommendedName>
        <fullName evidence="4">LPP20 lipoprotein</fullName>
    </recommendedName>
</protein>
<keyword evidence="1" id="KW-0732">Signal</keyword>
<comment type="caution">
    <text evidence="2">The sequence shown here is derived from an EMBL/GenBank/DDBJ whole genome shotgun (WGS) entry which is preliminary data.</text>
</comment>
<evidence type="ECO:0000256" key="1">
    <source>
        <dbReference type="SAM" id="SignalP"/>
    </source>
</evidence>
<dbReference type="Proteomes" id="UP000610558">
    <property type="component" value="Unassembled WGS sequence"/>
</dbReference>
<dbReference type="EMBL" id="JACXLD010000001">
    <property type="protein sequence ID" value="MBD2857746.1"/>
    <property type="molecule type" value="Genomic_DNA"/>
</dbReference>
<name>A0A927GUM4_9GAMM</name>
<gene>
    <name evidence="2" type="ORF">IB286_01920</name>
</gene>
<feature type="signal peptide" evidence="1">
    <location>
        <begin position="1"/>
        <end position="15"/>
    </location>
</feature>
<organism evidence="2 3">
    <name type="scientific">Spongiibacter pelagi</name>
    <dbReference type="NCBI Taxonomy" id="2760804"/>
    <lineage>
        <taxon>Bacteria</taxon>
        <taxon>Pseudomonadati</taxon>
        <taxon>Pseudomonadota</taxon>
        <taxon>Gammaproteobacteria</taxon>
        <taxon>Cellvibrionales</taxon>
        <taxon>Spongiibacteraceae</taxon>
        <taxon>Spongiibacter</taxon>
    </lineage>
</organism>
<sequence length="190" mass="20638">MKNKLMILAAASVLAACGSTPEQPAQQEPASLSGLPSWVLNPYVEDGFASTQCVPFSGNMSIDRQLTLANARTDLAQQLEVKVAAMDETFRERTDVTGGVATGATFSSTSKQFTEQALYGTRPEKVDFVEINGTNNLCSMVTMGREKTLGLFENILDASARQVDPDTKAVLQQQFRGEQGQARLEAERNR</sequence>
<dbReference type="AlphaFoldDB" id="A0A927GUM4"/>
<dbReference type="PROSITE" id="PS51257">
    <property type="entry name" value="PROKAR_LIPOPROTEIN"/>
    <property type="match status" value="1"/>
</dbReference>
<dbReference type="RefSeq" id="WP_190761967.1">
    <property type="nucleotide sequence ID" value="NZ_JACXLD010000001.1"/>
</dbReference>
<proteinExistence type="predicted"/>
<evidence type="ECO:0000313" key="2">
    <source>
        <dbReference type="EMBL" id="MBD2857746.1"/>
    </source>
</evidence>
<evidence type="ECO:0008006" key="4">
    <source>
        <dbReference type="Google" id="ProtNLM"/>
    </source>
</evidence>